<proteinExistence type="predicted"/>
<accession>A0A6A4RUZ5</accession>
<feature type="compositionally biased region" description="Basic and acidic residues" evidence="1">
    <location>
        <begin position="21"/>
        <end position="34"/>
    </location>
</feature>
<evidence type="ECO:0000313" key="3">
    <source>
        <dbReference type="Proteomes" id="UP000438429"/>
    </source>
</evidence>
<dbReference type="Proteomes" id="UP000438429">
    <property type="component" value="Unassembled WGS sequence"/>
</dbReference>
<comment type="caution">
    <text evidence="2">The sequence shown here is derived from an EMBL/GenBank/DDBJ whole genome shotgun (WGS) entry which is preliminary data.</text>
</comment>
<evidence type="ECO:0000256" key="1">
    <source>
        <dbReference type="SAM" id="MobiDB-lite"/>
    </source>
</evidence>
<feature type="compositionally biased region" description="Polar residues" evidence="1">
    <location>
        <begin position="51"/>
        <end position="61"/>
    </location>
</feature>
<sequence length="111" mass="11939">MRVTAPTCPAVPVGGGGLVPEVHRRDVRGRRDEDAAPADVLQRGRRVTSPRRCSQGTETQPASGLALFKIEGKSRDFRYASRCHRGIDSCRSAFRVSSKLMARAEGGGACV</sequence>
<name>A0A6A4RUZ5_SCOMX</name>
<dbReference type="EMBL" id="VEVO01000020">
    <property type="protein sequence ID" value="KAF0025843.1"/>
    <property type="molecule type" value="Genomic_DNA"/>
</dbReference>
<feature type="region of interest" description="Disordered" evidence="1">
    <location>
        <begin position="14"/>
        <end position="61"/>
    </location>
</feature>
<protein>
    <submittedName>
        <fullName evidence="2">Uncharacterized protein</fullName>
    </submittedName>
</protein>
<gene>
    <name evidence="2" type="ORF">F2P81_022724</name>
</gene>
<evidence type="ECO:0000313" key="2">
    <source>
        <dbReference type="EMBL" id="KAF0025843.1"/>
    </source>
</evidence>
<organism evidence="2 3">
    <name type="scientific">Scophthalmus maximus</name>
    <name type="common">Turbot</name>
    <name type="synonym">Psetta maxima</name>
    <dbReference type="NCBI Taxonomy" id="52904"/>
    <lineage>
        <taxon>Eukaryota</taxon>
        <taxon>Metazoa</taxon>
        <taxon>Chordata</taxon>
        <taxon>Craniata</taxon>
        <taxon>Vertebrata</taxon>
        <taxon>Euteleostomi</taxon>
        <taxon>Actinopterygii</taxon>
        <taxon>Neopterygii</taxon>
        <taxon>Teleostei</taxon>
        <taxon>Neoteleostei</taxon>
        <taxon>Acanthomorphata</taxon>
        <taxon>Carangaria</taxon>
        <taxon>Pleuronectiformes</taxon>
        <taxon>Pleuronectoidei</taxon>
        <taxon>Scophthalmidae</taxon>
        <taxon>Scophthalmus</taxon>
    </lineage>
</organism>
<reference evidence="2 3" key="1">
    <citation type="submission" date="2019-06" db="EMBL/GenBank/DDBJ databases">
        <title>Draft genomes of female and male turbot (Scophthalmus maximus).</title>
        <authorList>
            <person name="Xu H."/>
            <person name="Xu X.-W."/>
            <person name="Shao C."/>
            <person name="Chen S."/>
        </authorList>
    </citation>
    <scope>NUCLEOTIDE SEQUENCE [LARGE SCALE GENOMIC DNA]</scope>
    <source>
        <strain evidence="2">Ysfricsl-2016a</strain>
        <tissue evidence="2">Blood</tissue>
    </source>
</reference>
<dbReference type="AlphaFoldDB" id="A0A6A4RUZ5"/>